<dbReference type="GO" id="GO:0071897">
    <property type="term" value="P:DNA biosynthetic process"/>
    <property type="evidence" value="ECO:0007669"/>
    <property type="project" value="UniProtKB-KW"/>
</dbReference>
<dbReference type="EMBL" id="FP476056">
    <property type="protein sequence ID" value="CAZ95582.1"/>
    <property type="molecule type" value="Genomic_DNA"/>
</dbReference>
<evidence type="ECO:0000256" key="6">
    <source>
        <dbReference type="ARBA" id="ARBA00022741"/>
    </source>
</evidence>
<evidence type="ECO:0000256" key="11">
    <source>
        <dbReference type="PIRSR" id="PIRSR035805-2"/>
    </source>
</evidence>
<evidence type="ECO:0000256" key="3">
    <source>
        <dbReference type="ARBA" id="ARBA00022490"/>
    </source>
</evidence>
<dbReference type="PIRSF" id="PIRSF035805">
    <property type="entry name" value="TK_cell"/>
    <property type="match status" value="1"/>
</dbReference>
<comment type="subunit">
    <text evidence="9">Homotetramer.</text>
</comment>
<dbReference type="Proteomes" id="UP000008898">
    <property type="component" value="Chromosome"/>
</dbReference>
<organism evidence="14 15">
    <name type="scientific">Zobellia galactanivorans (strain DSM 12802 / CCUG 47099 / CIP 106680 / NCIMB 13871 / Dsij)</name>
    <dbReference type="NCBI Taxonomy" id="63186"/>
    <lineage>
        <taxon>Bacteria</taxon>
        <taxon>Pseudomonadati</taxon>
        <taxon>Bacteroidota</taxon>
        <taxon>Flavobacteriia</taxon>
        <taxon>Flavobacteriales</taxon>
        <taxon>Flavobacteriaceae</taxon>
        <taxon>Zobellia</taxon>
    </lineage>
</organism>
<dbReference type="RefSeq" id="WP_013992891.1">
    <property type="nucleotide sequence ID" value="NC_015844.1"/>
</dbReference>
<dbReference type="InterPro" id="IPR027417">
    <property type="entry name" value="P-loop_NTPase"/>
</dbReference>
<dbReference type="PANTHER" id="PTHR11441:SF0">
    <property type="entry name" value="THYMIDINE KINASE, CYTOSOLIC"/>
    <property type="match status" value="1"/>
</dbReference>
<evidence type="ECO:0000313" key="14">
    <source>
        <dbReference type="EMBL" id="CAZ95582.1"/>
    </source>
</evidence>
<comment type="catalytic activity">
    <reaction evidence="9 12">
        <text>thymidine + ATP = dTMP + ADP + H(+)</text>
        <dbReference type="Rhea" id="RHEA:19129"/>
        <dbReference type="ChEBI" id="CHEBI:15378"/>
        <dbReference type="ChEBI" id="CHEBI:17748"/>
        <dbReference type="ChEBI" id="CHEBI:30616"/>
        <dbReference type="ChEBI" id="CHEBI:63528"/>
        <dbReference type="ChEBI" id="CHEBI:456216"/>
        <dbReference type="EC" id="2.7.1.21"/>
    </reaction>
</comment>
<dbReference type="GO" id="GO:0005829">
    <property type="term" value="C:cytosol"/>
    <property type="evidence" value="ECO:0007669"/>
    <property type="project" value="TreeGrafter"/>
</dbReference>
<dbReference type="GO" id="GO:0046104">
    <property type="term" value="P:thymidine metabolic process"/>
    <property type="evidence" value="ECO:0007669"/>
    <property type="project" value="TreeGrafter"/>
</dbReference>
<dbReference type="SUPFAM" id="SSF57716">
    <property type="entry name" value="Glucocorticoid receptor-like (DNA-binding domain)"/>
    <property type="match status" value="1"/>
</dbReference>
<evidence type="ECO:0000256" key="5">
    <source>
        <dbReference type="ARBA" id="ARBA00022679"/>
    </source>
</evidence>
<sequence>MFLENTVNHKEQFGWIEVICGSMFSGKTEELIRRLKRAQFAKQKVEIFKPTVDNRYDESMVVSHDANEIRSTPVPAAANIRILGDTCDVIGIDEAQFFDDEIVTVCNDLANKGVRVVVAGLDMDFKGNPFGPMPALMATAEYVTKVHAICTRTGNLANYSYRKSSNDNLVLLGETEEYEPLSRAAYYKARLKEKVKHLNVDSEEVSSSNKDADDKNG</sequence>
<keyword evidence="15" id="KW-1185">Reference proteome</keyword>
<dbReference type="OrthoDB" id="9781579at2"/>
<evidence type="ECO:0000256" key="7">
    <source>
        <dbReference type="ARBA" id="ARBA00022777"/>
    </source>
</evidence>
<evidence type="ECO:0000256" key="13">
    <source>
        <dbReference type="RuleBase" id="RU004165"/>
    </source>
</evidence>
<dbReference type="GO" id="GO:0004797">
    <property type="term" value="F:thymidine kinase activity"/>
    <property type="evidence" value="ECO:0007669"/>
    <property type="project" value="UniProtKB-UniRule"/>
</dbReference>
<reference evidence="14 15" key="2">
    <citation type="journal article" date="2012" name="Environ. Microbiol.">
        <title>Characterization of the first alginolytic operons in a marine bacterium: from their emergence in marine Flavobacteriia to their independent transfers to marine Proteobacteria and human gut Bacteroides.</title>
        <authorList>
            <person name="Thomas F."/>
            <person name="Barbeyron T."/>
            <person name="Tonon T."/>
            <person name="Genicot S."/>
            <person name="Czjzek M."/>
            <person name="Michel G."/>
        </authorList>
    </citation>
    <scope>NUCLEOTIDE SEQUENCE [LARGE SCALE GENOMIC DNA]</scope>
    <source>
        <strain evidence="15">DSM 12802 / CCUG 47099 / CIP 106680 / NCIMB 13871 / Dsij</strain>
    </source>
</reference>
<feature type="binding site" evidence="11">
    <location>
        <position position="178"/>
    </location>
    <ligand>
        <name>substrate</name>
    </ligand>
</feature>
<dbReference type="InterPro" id="IPR001267">
    <property type="entry name" value="Thymidine_kinase"/>
</dbReference>
<evidence type="ECO:0000256" key="2">
    <source>
        <dbReference type="ARBA" id="ARBA00012118"/>
    </source>
</evidence>
<feature type="binding site" evidence="11">
    <location>
        <begin position="170"/>
        <end position="173"/>
    </location>
    <ligand>
        <name>substrate</name>
    </ligand>
</feature>
<reference evidence="15" key="1">
    <citation type="submission" date="2009-07" db="EMBL/GenBank/DDBJ databases">
        <title>Complete genome sequence of Zobellia galactanivorans Dsij.</title>
        <authorList>
            <consortium name="Genoscope - CEA"/>
        </authorList>
    </citation>
    <scope>NUCLEOTIDE SEQUENCE [LARGE SCALE GENOMIC DNA]</scope>
    <source>
        <strain evidence="15">DSM 12802 / CCUG 47099 / CIP 106680 / NCIMB 13871 / Dsij</strain>
    </source>
</reference>
<dbReference type="EC" id="2.7.1.21" evidence="2 9"/>
<dbReference type="KEGG" id="zga:ZOBELLIA_1526"/>
<dbReference type="PANTHER" id="PTHR11441">
    <property type="entry name" value="THYMIDINE KINASE"/>
    <property type="match status" value="1"/>
</dbReference>
<feature type="binding site" evidence="9">
    <location>
        <begin position="93"/>
        <end position="96"/>
    </location>
    <ligand>
        <name>ATP</name>
        <dbReference type="ChEBI" id="CHEBI:30616"/>
    </ligand>
</feature>
<dbReference type="NCBIfam" id="NF003296">
    <property type="entry name" value="PRK04296.1-1"/>
    <property type="match status" value="1"/>
</dbReference>
<dbReference type="FunFam" id="3.40.50.300:FF:000384">
    <property type="entry name" value="Thymidine kinase"/>
    <property type="match status" value="1"/>
</dbReference>
<comment type="caution">
    <text evidence="9">Lacks conserved residue(s) required for the propagation of feature annotation.</text>
</comment>
<comment type="similarity">
    <text evidence="1 9 13">Belongs to the thymidine kinase family.</text>
</comment>
<name>G0L499_ZOBGA</name>
<keyword evidence="7 9" id="KW-0418">Kinase</keyword>
<dbReference type="STRING" id="63186.ZOBELLIA_1526"/>
<comment type="subcellular location">
    <subcellularLocation>
        <location evidence="9">Cytoplasm</location>
    </subcellularLocation>
</comment>
<evidence type="ECO:0000313" key="15">
    <source>
        <dbReference type="Proteomes" id="UP000008898"/>
    </source>
</evidence>
<gene>
    <name evidence="14" type="primary">tdkA</name>
    <name evidence="9" type="synonym">tdk</name>
    <name evidence="14" type="ordered locus">zobellia_1526</name>
</gene>
<dbReference type="HAMAP" id="MF_00124">
    <property type="entry name" value="Thymidine_kinase"/>
    <property type="match status" value="1"/>
</dbReference>
<evidence type="ECO:0000256" key="10">
    <source>
        <dbReference type="PIRSR" id="PIRSR035805-1"/>
    </source>
</evidence>
<dbReference type="PATRIC" id="fig|63186.3.peg.1513"/>
<dbReference type="HOGENOM" id="CLU_064400_3_0_10"/>
<keyword evidence="8 9" id="KW-0067">ATP-binding</keyword>
<evidence type="ECO:0000256" key="8">
    <source>
        <dbReference type="ARBA" id="ARBA00022840"/>
    </source>
</evidence>
<keyword evidence="4 9" id="KW-0237">DNA synthesis</keyword>
<evidence type="ECO:0000256" key="12">
    <source>
        <dbReference type="RuleBase" id="RU000544"/>
    </source>
</evidence>
<protein>
    <recommendedName>
        <fullName evidence="2 9">Thymidine kinase</fullName>
        <ecNumber evidence="2 9">2.7.1.21</ecNumber>
    </recommendedName>
</protein>
<keyword evidence="5 9" id="KW-0808">Transferase</keyword>
<dbReference type="Gene3D" id="3.40.50.300">
    <property type="entry name" value="P-loop containing nucleotide triphosphate hydrolases"/>
    <property type="match status" value="1"/>
</dbReference>
<keyword evidence="3 9" id="KW-0963">Cytoplasm</keyword>
<proteinExistence type="inferred from homology"/>
<evidence type="ECO:0000256" key="4">
    <source>
        <dbReference type="ARBA" id="ARBA00022634"/>
    </source>
</evidence>
<accession>G0L499</accession>
<evidence type="ECO:0000256" key="9">
    <source>
        <dbReference type="HAMAP-Rule" id="MF_00124"/>
    </source>
</evidence>
<evidence type="ECO:0000256" key="1">
    <source>
        <dbReference type="ARBA" id="ARBA00007587"/>
    </source>
</evidence>
<feature type="active site" description="Proton acceptor" evidence="9 10">
    <location>
        <position position="94"/>
    </location>
</feature>
<feature type="binding site" evidence="9">
    <location>
        <begin position="21"/>
        <end position="28"/>
    </location>
    <ligand>
        <name>ATP</name>
        <dbReference type="ChEBI" id="CHEBI:30616"/>
    </ligand>
</feature>
<dbReference type="GO" id="GO:0005524">
    <property type="term" value="F:ATP binding"/>
    <property type="evidence" value="ECO:0007669"/>
    <property type="project" value="UniProtKB-UniRule"/>
</dbReference>
<keyword evidence="6 9" id="KW-0547">Nucleotide-binding</keyword>
<dbReference type="SUPFAM" id="SSF52540">
    <property type="entry name" value="P-loop containing nucleoside triphosphate hydrolases"/>
    <property type="match status" value="1"/>
</dbReference>
<dbReference type="Gene3D" id="3.30.60.20">
    <property type="match status" value="1"/>
</dbReference>
<dbReference type="AlphaFoldDB" id="G0L499"/>
<dbReference type="Pfam" id="PF00265">
    <property type="entry name" value="TK"/>
    <property type="match status" value="1"/>
</dbReference>